<organism evidence="5 6">
    <name type="scientific">Dokdonia pacifica</name>
    <dbReference type="NCBI Taxonomy" id="1627892"/>
    <lineage>
        <taxon>Bacteria</taxon>
        <taxon>Pseudomonadati</taxon>
        <taxon>Bacteroidota</taxon>
        <taxon>Flavobacteriia</taxon>
        <taxon>Flavobacteriales</taxon>
        <taxon>Flavobacteriaceae</taxon>
        <taxon>Dokdonia</taxon>
    </lineage>
</organism>
<proteinExistence type="predicted"/>
<name>A0A239D4R8_9FLAO</name>
<dbReference type="Pfam" id="PF13414">
    <property type="entry name" value="TPR_11"/>
    <property type="match status" value="1"/>
</dbReference>
<keyword evidence="6" id="KW-1185">Reference proteome</keyword>
<feature type="chain" id="PRO_5013394306" evidence="4">
    <location>
        <begin position="20"/>
        <end position="341"/>
    </location>
</feature>
<dbReference type="AlphaFoldDB" id="A0A239D4R8"/>
<dbReference type="PROSITE" id="PS50005">
    <property type="entry name" value="TPR"/>
    <property type="match status" value="1"/>
</dbReference>
<gene>
    <name evidence="5" type="ORF">SAMN06265376_109131</name>
</gene>
<dbReference type="RefSeq" id="WP_089373619.1">
    <property type="nucleotide sequence ID" value="NZ_BMEP01000001.1"/>
</dbReference>
<dbReference type="InterPro" id="IPR051012">
    <property type="entry name" value="CellSynth/LPSAsmb/PSIAsmb"/>
</dbReference>
<reference evidence="5 6" key="1">
    <citation type="submission" date="2017-06" db="EMBL/GenBank/DDBJ databases">
        <authorList>
            <person name="Kim H.J."/>
            <person name="Triplett B.A."/>
        </authorList>
    </citation>
    <scope>NUCLEOTIDE SEQUENCE [LARGE SCALE GENOMIC DNA]</scope>
    <source>
        <strain evidence="5 6">DSM 25597</strain>
    </source>
</reference>
<evidence type="ECO:0000256" key="2">
    <source>
        <dbReference type="ARBA" id="ARBA00022803"/>
    </source>
</evidence>
<dbReference type="EMBL" id="FZNY01000009">
    <property type="protein sequence ID" value="SNS27008.1"/>
    <property type="molecule type" value="Genomic_DNA"/>
</dbReference>
<protein>
    <submittedName>
        <fullName evidence="5">TPR repeat-containing protein</fullName>
    </submittedName>
</protein>
<dbReference type="PANTHER" id="PTHR45586">
    <property type="entry name" value="TPR REPEAT-CONTAINING PROTEIN PA4667"/>
    <property type="match status" value="1"/>
</dbReference>
<feature type="repeat" description="TPR" evidence="3">
    <location>
        <begin position="26"/>
        <end position="59"/>
    </location>
</feature>
<evidence type="ECO:0000313" key="6">
    <source>
        <dbReference type="Proteomes" id="UP000198379"/>
    </source>
</evidence>
<dbReference type="Gene3D" id="1.25.40.10">
    <property type="entry name" value="Tetratricopeptide repeat domain"/>
    <property type="match status" value="1"/>
</dbReference>
<sequence>MKKYIPIALLLLFSISSFAQDEEIAIEAIIAQGYESYLEGDFETSVKVYLKALELNPTSALANNQIALSYFKLGDYDNAILYSDKVIQDNTDQKYVLSAYITKGSCLDIIGETDASIDLFKEGIEKFPEDNYLHYNLAINYFKINDAANAEHHALQSATLDPGHHTSHLLLAHINNQQEEKVPTLLASYYFLLAEPHTKKSVEALDMVYTNFSKGVTEEETKEGAPKNINITLQPSSEFGSAELMLSLLQASKSLEKNKDKSEDELFTENTTSFFTILGETNKETEGLWNGFYIPFFYKLAQSEHMETFCHYIQQSKNENSIAWLKENEQKINAMFTWLNS</sequence>
<dbReference type="InterPro" id="IPR019734">
    <property type="entry name" value="TPR_rpt"/>
</dbReference>
<evidence type="ECO:0000256" key="4">
    <source>
        <dbReference type="SAM" id="SignalP"/>
    </source>
</evidence>
<dbReference type="OrthoDB" id="7342920at2"/>
<evidence type="ECO:0000256" key="3">
    <source>
        <dbReference type="PROSITE-ProRule" id="PRU00339"/>
    </source>
</evidence>
<dbReference type="InterPro" id="IPR011990">
    <property type="entry name" value="TPR-like_helical_dom_sf"/>
</dbReference>
<keyword evidence="2 3" id="KW-0802">TPR repeat</keyword>
<evidence type="ECO:0000313" key="5">
    <source>
        <dbReference type="EMBL" id="SNS27008.1"/>
    </source>
</evidence>
<dbReference type="Proteomes" id="UP000198379">
    <property type="component" value="Unassembled WGS sequence"/>
</dbReference>
<dbReference type="SUPFAM" id="SSF48452">
    <property type="entry name" value="TPR-like"/>
    <property type="match status" value="1"/>
</dbReference>
<dbReference type="SMART" id="SM00028">
    <property type="entry name" value="TPR"/>
    <property type="match status" value="4"/>
</dbReference>
<keyword evidence="1" id="KW-0677">Repeat</keyword>
<keyword evidence="4" id="KW-0732">Signal</keyword>
<evidence type="ECO:0000256" key="1">
    <source>
        <dbReference type="ARBA" id="ARBA00022737"/>
    </source>
</evidence>
<dbReference type="PANTHER" id="PTHR45586:SF1">
    <property type="entry name" value="LIPOPOLYSACCHARIDE ASSEMBLY PROTEIN B"/>
    <property type="match status" value="1"/>
</dbReference>
<accession>A0A239D4R8</accession>
<feature type="signal peptide" evidence="4">
    <location>
        <begin position="1"/>
        <end position="19"/>
    </location>
</feature>